<evidence type="ECO:0000313" key="3">
    <source>
        <dbReference type="Proteomes" id="UP000037392"/>
    </source>
</evidence>
<name>A0A0J9BKW7_9FIRM</name>
<dbReference type="PANTHER" id="PTHR43283:SF7">
    <property type="entry name" value="BETA-LACTAMASE-RELATED DOMAIN-CONTAINING PROTEIN"/>
    <property type="match status" value="1"/>
</dbReference>
<dbReference type="InterPro" id="IPR012338">
    <property type="entry name" value="Beta-lactam/transpept-like"/>
</dbReference>
<comment type="caution">
    <text evidence="2">The sequence shown here is derived from an EMBL/GenBank/DDBJ whole genome shotgun (WGS) entry which is preliminary data.</text>
</comment>
<dbReference type="InterPro" id="IPR001466">
    <property type="entry name" value="Beta-lactam-related"/>
</dbReference>
<reference evidence="2 3" key="1">
    <citation type="submission" date="2011-04" db="EMBL/GenBank/DDBJ databases">
        <title>The Genome Sequence of Clostridium citroniae WAL-19142.</title>
        <authorList>
            <consortium name="The Broad Institute Genome Sequencing Platform"/>
            <person name="Earl A."/>
            <person name="Ward D."/>
            <person name="Feldgarden M."/>
            <person name="Gevers D."/>
            <person name="Warren Y.A."/>
            <person name="Tyrrell K.L."/>
            <person name="Citron D.M."/>
            <person name="Goldstein E.J."/>
            <person name="Daigneault M."/>
            <person name="Allen-Vercoe E."/>
            <person name="Young S.K."/>
            <person name="Zeng Q."/>
            <person name="Gargeya S."/>
            <person name="Fitzgerald M."/>
            <person name="Haas B."/>
            <person name="Abouelleil A."/>
            <person name="Alvarado L."/>
            <person name="Arachchi H.M."/>
            <person name="Berlin A."/>
            <person name="Brown A."/>
            <person name="Chapman S.B."/>
            <person name="Chen Z."/>
            <person name="Dunbar C."/>
            <person name="Freedman E."/>
            <person name="Gearin G."/>
            <person name="Gellesch M."/>
            <person name="Goldberg J."/>
            <person name="Griggs A."/>
            <person name="Gujja S."/>
            <person name="Heilman E.R."/>
            <person name="Heiman D."/>
            <person name="Howarth C."/>
            <person name="Larson L."/>
            <person name="Lui A."/>
            <person name="MacDonald P.J."/>
            <person name="Mehta T."/>
            <person name="Montmayeur A."/>
            <person name="Murphy C."/>
            <person name="Neiman D."/>
            <person name="Pearson M."/>
            <person name="Priest M."/>
            <person name="Roberts A."/>
            <person name="Saif S."/>
            <person name="Shea T."/>
            <person name="Shenoy N."/>
            <person name="Sisk P."/>
            <person name="Stolte C."/>
            <person name="Sykes S."/>
            <person name="White J."/>
            <person name="Yandava C."/>
            <person name="Wortman J."/>
            <person name="Nusbaum C."/>
            <person name="Birren B."/>
        </authorList>
    </citation>
    <scope>NUCLEOTIDE SEQUENCE [LARGE SCALE GENOMIC DNA]</scope>
    <source>
        <strain evidence="2 3">WAL-19142</strain>
    </source>
</reference>
<dbReference type="Proteomes" id="UP000037392">
    <property type="component" value="Unassembled WGS sequence"/>
</dbReference>
<evidence type="ECO:0000313" key="2">
    <source>
        <dbReference type="EMBL" id="KMW13508.1"/>
    </source>
</evidence>
<dbReference type="EMBL" id="ADLK01000044">
    <property type="protein sequence ID" value="KMW13508.1"/>
    <property type="molecule type" value="Genomic_DNA"/>
</dbReference>
<dbReference type="InterPro" id="IPR050789">
    <property type="entry name" value="Diverse_Enzym_Activities"/>
</dbReference>
<dbReference type="RefSeq" id="WP_053095378.1">
    <property type="nucleotide sequence ID" value="NZ_KQ235884.1"/>
</dbReference>
<protein>
    <submittedName>
        <fullName evidence="2">Beta-lactamase</fullName>
    </submittedName>
</protein>
<sequence length="333" mass="37242">MNRNVWEQLPDLIQKEYDNIRGLVIIRNGSIIHESYYGNKGPDDCIHVASVTKSILSALIGIAVKHGYIDSIDRKVMEFFPEFTFTDPNKTRSRITLKHLLTMTAPYPYEDWQEPLESLCTSSDWVRFTLDMLGKGGETGAFKYSTASAHLLSAVLSRTTGKSAREFANEMLFRPIGMRSIPDYPMDGFGYEDLFGAKLKGWPHDPHGITTGGWGLTMTPRDMARFGLLYLNNGCWDGNEILPQSWVRASAAANPHQYGYMWWLFQEKGISAFAAMGDGGNAIFCIPQLDMVAAIASAFIPQPKDRWILIKEHILPAVVTGSFQCRDSSGITP</sequence>
<organism evidence="2 3">
    <name type="scientific">[Clostridium] citroniae WAL-19142</name>
    <dbReference type="NCBI Taxonomy" id="742734"/>
    <lineage>
        <taxon>Bacteria</taxon>
        <taxon>Bacillati</taxon>
        <taxon>Bacillota</taxon>
        <taxon>Clostridia</taxon>
        <taxon>Lachnospirales</taxon>
        <taxon>Lachnospiraceae</taxon>
        <taxon>Enterocloster</taxon>
    </lineage>
</organism>
<dbReference type="AlphaFoldDB" id="A0A0J9BKW7"/>
<feature type="domain" description="Beta-lactamase-related" evidence="1">
    <location>
        <begin position="23"/>
        <end position="297"/>
    </location>
</feature>
<dbReference type="Gene3D" id="3.40.710.10">
    <property type="entry name" value="DD-peptidase/beta-lactamase superfamily"/>
    <property type="match status" value="1"/>
</dbReference>
<dbReference type="PATRIC" id="fig|742734.4.peg.5426"/>
<evidence type="ECO:0000259" key="1">
    <source>
        <dbReference type="Pfam" id="PF00144"/>
    </source>
</evidence>
<dbReference type="SUPFAM" id="SSF56601">
    <property type="entry name" value="beta-lactamase/transpeptidase-like"/>
    <property type="match status" value="1"/>
</dbReference>
<dbReference type="PANTHER" id="PTHR43283">
    <property type="entry name" value="BETA-LACTAMASE-RELATED"/>
    <property type="match status" value="1"/>
</dbReference>
<dbReference type="OrthoDB" id="9773047at2"/>
<gene>
    <name evidence="2" type="ORF">HMPREF9470_05071</name>
</gene>
<dbReference type="GeneID" id="93166788"/>
<proteinExistence type="predicted"/>
<accession>A0A0J9BKW7</accession>
<dbReference type="Pfam" id="PF00144">
    <property type="entry name" value="Beta-lactamase"/>
    <property type="match status" value="1"/>
</dbReference>